<accession>A0A365XRD6</accession>
<gene>
    <name evidence="1" type="ORF">DF182_20445</name>
</gene>
<dbReference type="RefSeq" id="WP_113617662.1">
    <property type="nucleotide sequence ID" value="NZ_QFFJ01000002.1"/>
</dbReference>
<dbReference type="Proteomes" id="UP000253410">
    <property type="component" value="Unassembled WGS sequence"/>
</dbReference>
<dbReference type="EMBL" id="QFFJ01000002">
    <property type="protein sequence ID" value="RBL88919.1"/>
    <property type="molecule type" value="Genomic_DNA"/>
</dbReference>
<dbReference type="AlphaFoldDB" id="A0A365XRD6"/>
<evidence type="ECO:0000313" key="1">
    <source>
        <dbReference type="EMBL" id="RBL88919.1"/>
    </source>
</evidence>
<evidence type="ECO:0000313" key="2">
    <source>
        <dbReference type="Proteomes" id="UP000253410"/>
    </source>
</evidence>
<reference evidence="1 2" key="1">
    <citation type="submission" date="2018-05" db="EMBL/GenBank/DDBJ databases">
        <title>Chitinophaga sp. K3CV102501T nov., isolated from isolated from a monsoon evergreen broad-leaved forest soil.</title>
        <authorList>
            <person name="Lv Y."/>
        </authorList>
    </citation>
    <scope>NUCLEOTIDE SEQUENCE [LARGE SCALE GENOMIC DNA]</scope>
    <source>
        <strain evidence="1 2">GDMCC 1.1325</strain>
    </source>
</reference>
<organism evidence="1 2">
    <name type="scientific">Chitinophaga flava</name>
    <dbReference type="NCBI Taxonomy" id="2259036"/>
    <lineage>
        <taxon>Bacteria</taxon>
        <taxon>Pseudomonadati</taxon>
        <taxon>Bacteroidota</taxon>
        <taxon>Chitinophagia</taxon>
        <taxon>Chitinophagales</taxon>
        <taxon>Chitinophagaceae</taxon>
        <taxon>Chitinophaga</taxon>
    </lineage>
</organism>
<name>A0A365XRD6_9BACT</name>
<proteinExistence type="predicted"/>
<comment type="caution">
    <text evidence="1">The sequence shown here is derived from an EMBL/GenBank/DDBJ whole genome shotgun (WGS) entry which is preliminary data.</text>
</comment>
<sequence length="71" mass="8225">MINLKSAFLKILEHPTAILAAKKTKTPFEKQMHMAFVVLGKGIEESQSEEEFDLWLSFMWDILERLGLSKE</sequence>
<keyword evidence="2" id="KW-1185">Reference proteome</keyword>
<protein>
    <submittedName>
        <fullName evidence="1">Uncharacterized protein</fullName>
    </submittedName>
</protein>